<dbReference type="Pfam" id="PF08448">
    <property type="entry name" value="PAS_4"/>
    <property type="match status" value="1"/>
</dbReference>
<dbReference type="SUPFAM" id="SSF47384">
    <property type="entry name" value="Homodimeric domain of signal transducing histidine kinase"/>
    <property type="match status" value="1"/>
</dbReference>
<dbReference type="InterPro" id="IPR005467">
    <property type="entry name" value="His_kinase_dom"/>
</dbReference>
<dbReference type="EMBL" id="JBHMCA010000042">
    <property type="protein sequence ID" value="MFB9445477.1"/>
    <property type="molecule type" value="Genomic_DNA"/>
</dbReference>
<dbReference type="InterPro" id="IPR003594">
    <property type="entry name" value="HATPase_dom"/>
</dbReference>
<protein>
    <recommendedName>
        <fullName evidence="3">histidine kinase</fullName>
        <ecNumber evidence="3">2.7.13.3</ecNumber>
    </recommendedName>
</protein>
<dbReference type="Gene3D" id="3.30.450.20">
    <property type="entry name" value="PAS domain"/>
    <property type="match status" value="1"/>
</dbReference>
<evidence type="ECO:0000256" key="3">
    <source>
        <dbReference type="ARBA" id="ARBA00012438"/>
    </source>
</evidence>
<dbReference type="SMART" id="SM00387">
    <property type="entry name" value="HATPase_c"/>
    <property type="match status" value="1"/>
</dbReference>
<gene>
    <name evidence="11" type="ORF">ACFFTR_20570</name>
</gene>
<comment type="subcellular location">
    <subcellularLocation>
        <location evidence="2">Cell membrane</location>
    </subcellularLocation>
</comment>
<dbReference type="InterPro" id="IPR001789">
    <property type="entry name" value="Sig_transdc_resp-reg_receiver"/>
</dbReference>
<dbReference type="GO" id="GO:0005524">
    <property type="term" value="F:ATP binding"/>
    <property type="evidence" value="ECO:0007669"/>
    <property type="project" value="UniProtKB-KW"/>
</dbReference>
<dbReference type="Pfam" id="PF00512">
    <property type="entry name" value="HisKA"/>
    <property type="match status" value="1"/>
</dbReference>
<dbReference type="InterPro" id="IPR003661">
    <property type="entry name" value="HisK_dim/P_dom"/>
</dbReference>
<dbReference type="RefSeq" id="WP_223103831.1">
    <property type="nucleotide sequence ID" value="NZ_CP061913.1"/>
</dbReference>
<dbReference type="PRINTS" id="PR00344">
    <property type="entry name" value="BCTRLSENSOR"/>
</dbReference>
<dbReference type="SMART" id="SM00091">
    <property type="entry name" value="PAS"/>
    <property type="match status" value="1"/>
</dbReference>
<dbReference type="SUPFAM" id="SSF55785">
    <property type="entry name" value="PYP-like sensor domain (PAS domain)"/>
    <property type="match status" value="1"/>
</dbReference>
<keyword evidence="7" id="KW-0902">Two-component regulatory system</keyword>
<evidence type="ECO:0000256" key="7">
    <source>
        <dbReference type="ARBA" id="ARBA00023012"/>
    </source>
</evidence>
<feature type="domain" description="Histidine kinase" evidence="9">
    <location>
        <begin position="189"/>
        <end position="404"/>
    </location>
</feature>
<dbReference type="InterPro" id="IPR036890">
    <property type="entry name" value="HATPase_C_sf"/>
</dbReference>
<dbReference type="PROSITE" id="PS50109">
    <property type="entry name" value="HIS_KIN"/>
    <property type="match status" value="1"/>
</dbReference>
<evidence type="ECO:0000259" key="10">
    <source>
        <dbReference type="PROSITE" id="PS50110"/>
    </source>
</evidence>
<evidence type="ECO:0000256" key="2">
    <source>
        <dbReference type="ARBA" id="ARBA00004236"/>
    </source>
</evidence>
<name>A0ABV5M9E0_9ACTN</name>
<evidence type="ECO:0000256" key="4">
    <source>
        <dbReference type="ARBA" id="ARBA00022553"/>
    </source>
</evidence>
<keyword evidence="6" id="KW-0418">Kinase</keyword>
<dbReference type="PROSITE" id="PS50110">
    <property type="entry name" value="RESPONSE_REGULATORY"/>
    <property type="match status" value="1"/>
</dbReference>
<dbReference type="InterPro" id="IPR004358">
    <property type="entry name" value="Sig_transdc_His_kin-like_C"/>
</dbReference>
<keyword evidence="12" id="KW-1185">Reference proteome</keyword>
<evidence type="ECO:0000313" key="11">
    <source>
        <dbReference type="EMBL" id="MFB9445477.1"/>
    </source>
</evidence>
<comment type="catalytic activity">
    <reaction evidence="1">
        <text>ATP + protein L-histidine = ADP + protein N-phospho-L-histidine.</text>
        <dbReference type="EC" id="2.7.13.3"/>
    </reaction>
</comment>
<feature type="modified residue" description="4-aspartylphosphate" evidence="8">
    <location>
        <position position="481"/>
    </location>
</feature>
<dbReference type="EC" id="2.7.13.3" evidence="3"/>
<dbReference type="Pfam" id="PF02518">
    <property type="entry name" value="HATPase_c"/>
    <property type="match status" value="1"/>
</dbReference>
<keyword evidence="11" id="KW-0547">Nucleotide-binding</keyword>
<dbReference type="CDD" id="cd00130">
    <property type="entry name" value="PAS"/>
    <property type="match status" value="1"/>
</dbReference>
<dbReference type="InterPro" id="IPR011006">
    <property type="entry name" value="CheY-like_superfamily"/>
</dbReference>
<keyword evidence="5" id="KW-0808">Transferase</keyword>
<evidence type="ECO:0000313" key="12">
    <source>
        <dbReference type="Proteomes" id="UP001589608"/>
    </source>
</evidence>
<dbReference type="InterPro" id="IPR036097">
    <property type="entry name" value="HisK_dim/P_sf"/>
</dbReference>
<reference evidence="11 12" key="1">
    <citation type="submission" date="2024-09" db="EMBL/GenBank/DDBJ databases">
        <authorList>
            <person name="Sun Q."/>
            <person name="Mori K."/>
        </authorList>
    </citation>
    <scope>NUCLEOTIDE SEQUENCE [LARGE SCALE GENOMIC DNA]</scope>
    <source>
        <strain evidence="11 12">JCM 3307</strain>
    </source>
</reference>
<evidence type="ECO:0000256" key="1">
    <source>
        <dbReference type="ARBA" id="ARBA00000085"/>
    </source>
</evidence>
<dbReference type="InterPro" id="IPR013656">
    <property type="entry name" value="PAS_4"/>
</dbReference>
<keyword evidence="4 8" id="KW-0597">Phosphoprotein</keyword>
<evidence type="ECO:0000256" key="5">
    <source>
        <dbReference type="ARBA" id="ARBA00022679"/>
    </source>
</evidence>
<evidence type="ECO:0000259" key="9">
    <source>
        <dbReference type="PROSITE" id="PS50109"/>
    </source>
</evidence>
<dbReference type="Pfam" id="PF00072">
    <property type="entry name" value="Response_reg"/>
    <property type="match status" value="1"/>
</dbReference>
<dbReference type="SUPFAM" id="SSF55874">
    <property type="entry name" value="ATPase domain of HSP90 chaperone/DNA topoisomerase II/histidine kinase"/>
    <property type="match status" value="1"/>
</dbReference>
<feature type="domain" description="Response regulatory" evidence="10">
    <location>
        <begin position="431"/>
        <end position="548"/>
    </location>
</feature>
<dbReference type="SMART" id="SM00448">
    <property type="entry name" value="REC"/>
    <property type="match status" value="1"/>
</dbReference>
<dbReference type="Gene3D" id="3.40.50.2300">
    <property type="match status" value="1"/>
</dbReference>
<dbReference type="SMART" id="SM00388">
    <property type="entry name" value="HisKA"/>
    <property type="match status" value="1"/>
</dbReference>
<keyword evidence="11" id="KW-0067">ATP-binding</keyword>
<dbReference type="PANTHER" id="PTHR43047:SF72">
    <property type="entry name" value="OSMOSENSING HISTIDINE PROTEIN KINASE SLN1"/>
    <property type="match status" value="1"/>
</dbReference>
<dbReference type="Gene3D" id="1.10.287.130">
    <property type="match status" value="1"/>
</dbReference>
<evidence type="ECO:0000256" key="6">
    <source>
        <dbReference type="ARBA" id="ARBA00022777"/>
    </source>
</evidence>
<accession>A0ABV5M9E0</accession>
<organism evidence="11 12">
    <name type="scientific">Dactylosporangium vinaceum</name>
    <dbReference type="NCBI Taxonomy" id="53362"/>
    <lineage>
        <taxon>Bacteria</taxon>
        <taxon>Bacillati</taxon>
        <taxon>Actinomycetota</taxon>
        <taxon>Actinomycetes</taxon>
        <taxon>Micromonosporales</taxon>
        <taxon>Micromonosporaceae</taxon>
        <taxon>Dactylosporangium</taxon>
    </lineage>
</organism>
<evidence type="ECO:0000256" key="8">
    <source>
        <dbReference type="PROSITE-ProRule" id="PRU00169"/>
    </source>
</evidence>
<dbReference type="CDD" id="cd16922">
    <property type="entry name" value="HATPase_EvgS-ArcB-TorS-like"/>
    <property type="match status" value="1"/>
</dbReference>
<dbReference type="SUPFAM" id="SSF52172">
    <property type="entry name" value="CheY-like"/>
    <property type="match status" value="1"/>
</dbReference>
<comment type="caution">
    <text evidence="11">The sequence shown here is derived from an EMBL/GenBank/DDBJ whole genome shotgun (WGS) entry which is preliminary data.</text>
</comment>
<dbReference type="CDD" id="cd00082">
    <property type="entry name" value="HisKA"/>
    <property type="match status" value="1"/>
</dbReference>
<proteinExistence type="predicted"/>
<dbReference type="PANTHER" id="PTHR43047">
    <property type="entry name" value="TWO-COMPONENT HISTIDINE PROTEIN KINASE"/>
    <property type="match status" value="1"/>
</dbReference>
<dbReference type="Gene3D" id="3.30.565.10">
    <property type="entry name" value="Histidine kinase-like ATPase, C-terminal domain"/>
    <property type="match status" value="1"/>
</dbReference>
<dbReference type="InterPro" id="IPR035965">
    <property type="entry name" value="PAS-like_dom_sf"/>
</dbReference>
<dbReference type="InterPro" id="IPR000014">
    <property type="entry name" value="PAS"/>
</dbReference>
<sequence length="553" mass="59899">MTAPWVAVDEYQILFRQAPILMMVLDPDLRIVEATDAYLQATLASRERDIGRPLFEVFPDNPGDPQATGVANLRASLRCVLRDRIPDSMAVQRYDVRTPQAGGDHFETRYWSCRNVPVFGPGGQLAYIVHRAEDVTDFVQQPDPDAGTPAAPALADLLHTELVRRSQELQETNQRLRDADASKSAFLSRASHELRTPMNTVLGFAYLLTVAGLQPPHLDHAEMIIKAGRHLLALLDDILDISRIEAGQLAVAMQAVPAGNIVTEAADLVRPLAQVRDVTLHLLPPTERTTIAADPNRLRQILINLLSNAIKYNRPGGTVTVTLTRHGPLVHLTVTDTGRGITPEGLTKLFDPFERLDAPTAGIEGTGLGLTLSQQLTRAMNGTLTVTSTPGHGSRFTVSLPAATATTGEPNPPAANNTAAPATRAYRDPKQILYVEDVAENRLLVQDVLAHRPSITLTTATLGTAALDQAGRHPPDLVLLDLHLPDIPGEEVIRRLRHDPATHHTPIVVVTADATQHTTGRTLAAGANAYLTKPIDIPLLLNTLDSLLDPETG</sequence>
<dbReference type="Proteomes" id="UP001589608">
    <property type="component" value="Unassembled WGS sequence"/>
</dbReference>